<dbReference type="InterPro" id="IPR007484">
    <property type="entry name" value="Peptidase_M28"/>
</dbReference>
<accession>A0A410QCN9</accession>
<gene>
    <name evidence="3" type="ORF">EQM13_08860</name>
</gene>
<feature type="signal peptide" evidence="1">
    <location>
        <begin position="1"/>
        <end position="29"/>
    </location>
</feature>
<evidence type="ECO:0000313" key="4">
    <source>
        <dbReference type="Proteomes" id="UP000287969"/>
    </source>
</evidence>
<sequence>MIKREKMVRKNIKKIILLSAALLLLMGCAKETLKPDFSTVKSTLYALEDIEYRGINAKGNYEFTDNLKKYLRSLESDNLKMYTQEFTVKMGENPKLIISDEDSGISFDMDNAKFTSLNTEKMKIHNAVVTDDLNEIKNNKEEDYIYLISDIKNLGKSQYYANIVATIVLGGAENDGIPPLVKEDAMRLRVDEQSFKKAEKFSNKSVEISLEADIKDVKLENVYMIYGKNENKDALVLSAHFDSIGKSEGKYSKGILDNGSGVAVVLDSLHRTIDEKINTDKDIVFAFLNAEEEGLSGSKEFSTLMNLKYNNVIDINFDCIGEKGTDTVYYGMSNSISEDLIKKNMNNIFGDKYSLKEDNQYLSDHVNFTNYIYIYNMDYEKTLYPNTSKDNADAVDMDKLEDISNMSFDFIKQIARTKTDKLLNGNVQTSVNKMTTYMNSLDFGEYVFYELSNEHPEQINFYVQNQYRTTVSSLSDLDESFCGSMEIEDGTYNLNMDFDLPGKPYRGETLDKAINYFRRKPTFKELYDKFPIGGFGILCYKNNDPSDIQYSFYINKYDSETKKAIGDYYEKDFENMTNLVKKKDGERNIYIGEEQNGNENIKVINTTFSKGEYYYVCKLRLFDSELSKLSDDELINLNSRYVDDACRVTDRTVLVDWYTETEDCYYVGCIISKVYYKYEDRYRNSDSENDVNIRVELVNTMHSIKH</sequence>
<name>A0A410QCN9_9FIRM</name>
<feature type="domain" description="Peptidase M28" evidence="2">
    <location>
        <begin position="221"/>
        <end position="408"/>
    </location>
</feature>
<reference evidence="4" key="1">
    <citation type="submission" date="2019-01" db="EMBL/GenBank/DDBJ databases">
        <title>Draft genomes of a novel of Sporanaerobacter strains.</title>
        <authorList>
            <person name="Ma S."/>
        </authorList>
    </citation>
    <scope>NUCLEOTIDE SEQUENCE [LARGE SCALE GENOMIC DNA]</scope>
    <source>
        <strain evidence="4">NJN-17</strain>
    </source>
</reference>
<dbReference type="Proteomes" id="UP000287969">
    <property type="component" value="Chromosome"/>
</dbReference>
<protein>
    <submittedName>
        <fullName evidence="3">M28 family peptidase</fullName>
    </submittedName>
</protein>
<evidence type="ECO:0000259" key="2">
    <source>
        <dbReference type="Pfam" id="PF04389"/>
    </source>
</evidence>
<dbReference type="OrthoDB" id="233977at2"/>
<feature type="chain" id="PRO_5039322634" evidence="1">
    <location>
        <begin position="30"/>
        <end position="706"/>
    </location>
</feature>
<keyword evidence="4" id="KW-1185">Reference proteome</keyword>
<dbReference type="InterPro" id="IPR045175">
    <property type="entry name" value="M28_fam"/>
</dbReference>
<dbReference type="RefSeq" id="WP_128752481.1">
    <property type="nucleotide sequence ID" value="NZ_CP035282.1"/>
</dbReference>
<dbReference type="PANTHER" id="PTHR12147">
    <property type="entry name" value="METALLOPEPTIDASE M28 FAMILY MEMBER"/>
    <property type="match status" value="1"/>
</dbReference>
<keyword evidence="1" id="KW-0732">Signal</keyword>
<dbReference type="SUPFAM" id="SSF53187">
    <property type="entry name" value="Zn-dependent exopeptidases"/>
    <property type="match status" value="1"/>
</dbReference>
<organism evidence="3 4">
    <name type="scientific">Acidilutibacter cellobiosedens</name>
    <dbReference type="NCBI Taxonomy" id="2507161"/>
    <lineage>
        <taxon>Bacteria</taxon>
        <taxon>Bacillati</taxon>
        <taxon>Bacillota</taxon>
        <taxon>Tissierellia</taxon>
        <taxon>Tissierellales</taxon>
        <taxon>Acidilutibacteraceae</taxon>
        <taxon>Acidilutibacter</taxon>
    </lineage>
</organism>
<evidence type="ECO:0000313" key="3">
    <source>
        <dbReference type="EMBL" id="QAT61689.1"/>
    </source>
</evidence>
<dbReference type="PANTHER" id="PTHR12147:SF26">
    <property type="entry name" value="PEPTIDASE M28 DOMAIN-CONTAINING PROTEIN"/>
    <property type="match status" value="1"/>
</dbReference>
<dbReference type="AlphaFoldDB" id="A0A410QCN9"/>
<dbReference type="EMBL" id="CP035282">
    <property type="protein sequence ID" value="QAT61689.1"/>
    <property type="molecule type" value="Genomic_DNA"/>
</dbReference>
<dbReference type="Pfam" id="PF04389">
    <property type="entry name" value="Peptidase_M28"/>
    <property type="match status" value="1"/>
</dbReference>
<evidence type="ECO:0000256" key="1">
    <source>
        <dbReference type="SAM" id="SignalP"/>
    </source>
</evidence>
<dbReference type="GO" id="GO:0008235">
    <property type="term" value="F:metalloexopeptidase activity"/>
    <property type="evidence" value="ECO:0007669"/>
    <property type="project" value="InterPro"/>
</dbReference>
<dbReference type="KEGG" id="spoa:EQM13_08860"/>
<dbReference type="GO" id="GO:0006508">
    <property type="term" value="P:proteolysis"/>
    <property type="evidence" value="ECO:0007669"/>
    <property type="project" value="InterPro"/>
</dbReference>
<proteinExistence type="predicted"/>
<dbReference type="PROSITE" id="PS51257">
    <property type="entry name" value="PROKAR_LIPOPROTEIN"/>
    <property type="match status" value="1"/>
</dbReference>
<dbReference type="Gene3D" id="3.40.630.10">
    <property type="entry name" value="Zn peptidases"/>
    <property type="match status" value="1"/>
</dbReference>